<keyword evidence="3" id="KW-0347">Helicase</keyword>
<evidence type="ECO:0000256" key="1">
    <source>
        <dbReference type="ARBA" id="ARBA00022741"/>
    </source>
</evidence>
<evidence type="ECO:0000313" key="5">
    <source>
        <dbReference type="EMBL" id="EQD78452.1"/>
    </source>
</evidence>
<dbReference type="InterPro" id="IPR027417">
    <property type="entry name" value="P-loop_NTPase"/>
</dbReference>
<organism evidence="5">
    <name type="scientific">mine drainage metagenome</name>
    <dbReference type="NCBI Taxonomy" id="410659"/>
    <lineage>
        <taxon>unclassified sequences</taxon>
        <taxon>metagenomes</taxon>
        <taxon>ecological metagenomes</taxon>
    </lineage>
</organism>
<protein>
    <submittedName>
        <fullName evidence="5">Uncharacterized protein</fullName>
    </submittedName>
</protein>
<proteinExistence type="predicted"/>
<name>T1C8G8_9ZZZZ</name>
<keyword evidence="1" id="KW-0547">Nucleotide-binding</keyword>
<keyword evidence="4" id="KW-0067">ATP-binding</keyword>
<gene>
    <name evidence="5" type="ORF">B1B_00712</name>
</gene>
<dbReference type="InterPro" id="IPR050474">
    <property type="entry name" value="Hel308_SKI2-like"/>
</dbReference>
<accession>T1C8G8</accession>
<dbReference type="AlphaFoldDB" id="T1C8G8"/>
<evidence type="ECO:0000256" key="2">
    <source>
        <dbReference type="ARBA" id="ARBA00022801"/>
    </source>
</evidence>
<dbReference type="PANTHER" id="PTHR47961:SF10">
    <property type="entry name" value="ATP-DEPENDENT DNA HELICASE HEL308"/>
    <property type="match status" value="1"/>
</dbReference>
<dbReference type="EMBL" id="AUZY01000525">
    <property type="protein sequence ID" value="EQD78452.1"/>
    <property type="molecule type" value="Genomic_DNA"/>
</dbReference>
<reference evidence="5" key="1">
    <citation type="submission" date="2013-08" db="EMBL/GenBank/DDBJ databases">
        <authorList>
            <person name="Mendez C."/>
            <person name="Richter M."/>
            <person name="Ferrer M."/>
            <person name="Sanchez J."/>
        </authorList>
    </citation>
    <scope>NUCLEOTIDE SEQUENCE</scope>
</reference>
<dbReference type="GO" id="GO:0016787">
    <property type="term" value="F:hydrolase activity"/>
    <property type="evidence" value="ECO:0007669"/>
    <property type="project" value="UniProtKB-KW"/>
</dbReference>
<keyword evidence="2" id="KW-0378">Hydrolase</keyword>
<dbReference type="GO" id="GO:0005524">
    <property type="term" value="F:ATP binding"/>
    <property type="evidence" value="ECO:0007669"/>
    <property type="project" value="UniProtKB-KW"/>
</dbReference>
<dbReference type="GO" id="GO:0004386">
    <property type="term" value="F:helicase activity"/>
    <property type="evidence" value="ECO:0007669"/>
    <property type="project" value="UniProtKB-KW"/>
</dbReference>
<dbReference type="PANTHER" id="PTHR47961">
    <property type="entry name" value="DNA POLYMERASE THETA, PUTATIVE (AFU_ORTHOLOGUE AFUA_1G05260)-RELATED"/>
    <property type="match status" value="1"/>
</dbReference>
<sequence>MVLTTARVTNPDTMILALSATISNPDDICEWLDSNIIASDFRPVKLKKGVLYRNLMVFEDETSKEYNGDIVLETIASIINDSGQCL</sequence>
<evidence type="ECO:0000256" key="3">
    <source>
        <dbReference type="ARBA" id="ARBA00022806"/>
    </source>
</evidence>
<reference evidence="5" key="2">
    <citation type="journal article" date="2014" name="ISME J.">
        <title>Microbial stratification in low pH oxic and suboxic macroscopic growths along an acid mine drainage.</title>
        <authorList>
            <person name="Mendez-Garcia C."/>
            <person name="Mesa V."/>
            <person name="Sprenger R.R."/>
            <person name="Richter M."/>
            <person name="Diez M.S."/>
            <person name="Solano J."/>
            <person name="Bargiela R."/>
            <person name="Golyshina O.V."/>
            <person name="Manteca A."/>
            <person name="Ramos J.L."/>
            <person name="Gallego J.R."/>
            <person name="Llorente I."/>
            <person name="Martins Dos Santos V.A."/>
            <person name="Jensen O.N."/>
            <person name="Pelaez A.I."/>
            <person name="Sanchez J."/>
            <person name="Ferrer M."/>
        </authorList>
    </citation>
    <scope>NUCLEOTIDE SEQUENCE</scope>
</reference>
<dbReference type="Gene3D" id="3.40.50.300">
    <property type="entry name" value="P-loop containing nucleotide triphosphate hydrolases"/>
    <property type="match status" value="2"/>
</dbReference>
<feature type="non-terminal residue" evidence="5">
    <location>
        <position position="86"/>
    </location>
</feature>
<evidence type="ECO:0000256" key="4">
    <source>
        <dbReference type="ARBA" id="ARBA00022840"/>
    </source>
</evidence>
<comment type="caution">
    <text evidence="5">The sequence shown here is derived from an EMBL/GenBank/DDBJ whole genome shotgun (WGS) entry which is preliminary data.</text>
</comment>